<gene>
    <name evidence="2" type="ORF">MTR67_026765</name>
</gene>
<organism evidence="2 3">
    <name type="scientific">Solanum verrucosum</name>
    <dbReference type="NCBI Taxonomy" id="315347"/>
    <lineage>
        <taxon>Eukaryota</taxon>
        <taxon>Viridiplantae</taxon>
        <taxon>Streptophyta</taxon>
        <taxon>Embryophyta</taxon>
        <taxon>Tracheophyta</taxon>
        <taxon>Spermatophyta</taxon>
        <taxon>Magnoliopsida</taxon>
        <taxon>eudicotyledons</taxon>
        <taxon>Gunneridae</taxon>
        <taxon>Pentapetalae</taxon>
        <taxon>asterids</taxon>
        <taxon>lamiids</taxon>
        <taxon>Solanales</taxon>
        <taxon>Solanaceae</taxon>
        <taxon>Solanoideae</taxon>
        <taxon>Solaneae</taxon>
        <taxon>Solanum</taxon>
    </lineage>
</organism>
<dbReference type="Proteomes" id="UP001234989">
    <property type="component" value="Chromosome 6"/>
</dbReference>
<dbReference type="CDD" id="cd04480">
    <property type="entry name" value="RPA1_DBD_A_like"/>
    <property type="match status" value="1"/>
</dbReference>
<proteinExistence type="predicted"/>
<name>A0AAF0R2X1_SOLVR</name>
<sequence length="88" mass="10431">MILIDEMGNLIHAIIWKNQINRFRERFCEGSPIIIKNFKVIETMSEYRPLSTLFKIIFFRITVVHKLPEESVPIPKNGSQFIQPDMIR</sequence>
<keyword evidence="3" id="KW-1185">Reference proteome</keyword>
<evidence type="ECO:0000259" key="1">
    <source>
        <dbReference type="Pfam" id="PF02721"/>
    </source>
</evidence>
<dbReference type="Gene3D" id="2.40.50.140">
    <property type="entry name" value="Nucleic acid-binding proteins"/>
    <property type="match status" value="1"/>
</dbReference>
<dbReference type="EMBL" id="CP133617">
    <property type="protein sequence ID" value="WMV33380.1"/>
    <property type="molecule type" value="Genomic_DNA"/>
</dbReference>
<feature type="domain" description="Replication protein A 70 kDa DNA-binding subunit B/D first OB fold" evidence="1">
    <location>
        <begin position="1"/>
        <end position="66"/>
    </location>
</feature>
<dbReference type="InterPro" id="IPR003871">
    <property type="entry name" value="RFA1B/D_OB_1st"/>
</dbReference>
<dbReference type="SUPFAM" id="SSF50249">
    <property type="entry name" value="Nucleic acid-binding proteins"/>
    <property type="match status" value="1"/>
</dbReference>
<protein>
    <recommendedName>
        <fullName evidence="1">Replication protein A 70 kDa DNA-binding subunit B/D first OB fold domain-containing protein</fullName>
    </recommendedName>
</protein>
<evidence type="ECO:0000313" key="3">
    <source>
        <dbReference type="Proteomes" id="UP001234989"/>
    </source>
</evidence>
<accession>A0AAF0R2X1</accession>
<dbReference type="Pfam" id="PF02721">
    <property type="entry name" value="DUF223"/>
    <property type="match status" value="1"/>
</dbReference>
<reference evidence="2" key="1">
    <citation type="submission" date="2023-08" db="EMBL/GenBank/DDBJ databases">
        <title>A de novo genome assembly of Solanum verrucosum Schlechtendal, a Mexican diploid species geographically isolated from the other diploid A-genome species in potato relatives.</title>
        <authorList>
            <person name="Hosaka K."/>
        </authorList>
    </citation>
    <scope>NUCLEOTIDE SEQUENCE</scope>
    <source>
        <tissue evidence="2">Young leaves</tissue>
    </source>
</reference>
<evidence type="ECO:0000313" key="2">
    <source>
        <dbReference type="EMBL" id="WMV33380.1"/>
    </source>
</evidence>
<dbReference type="AlphaFoldDB" id="A0AAF0R2X1"/>
<dbReference type="InterPro" id="IPR012340">
    <property type="entry name" value="NA-bd_OB-fold"/>
</dbReference>